<dbReference type="Gene3D" id="2.60.40.420">
    <property type="entry name" value="Cupredoxins - blue copper proteins"/>
    <property type="match status" value="1"/>
</dbReference>
<feature type="signal peptide" evidence="1">
    <location>
        <begin position="1"/>
        <end position="18"/>
    </location>
</feature>
<reference evidence="2 3" key="1">
    <citation type="submission" date="2019-04" db="EMBL/GenBank/DDBJ databases">
        <title>Bacillus caeni sp. nov., a bacterium isolated from mangrove sediment.</title>
        <authorList>
            <person name="Huang H."/>
            <person name="Mo K."/>
            <person name="Hu Y."/>
        </authorList>
    </citation>
    <scope>NUCLEOTIDE SEQUENCE [LARGE SCALE GENOMIC DNA]</scope>
    <source>
        <strain evidence="2 3">HB172195</strain>
    </source>
</reference>
<keyword evidence="3" id="KW-1185">Reference proteome</keyword>
<keyword evidence="1" id="KW-0732">Signal</keyword>
<evidence type="ECO:0000313" key="2">
    <source>
        <dbReference type="EMBL" id="TLS38986.1"/>
    </source>
</evidence>
<proteinExistence type="predicted"/>
<dbReference type="AlphaFoldDB" id="A0A5R9F9P2"/>
<dbReference type="OrthoDB" id="279535at2"/>
<protein>
    <submittedName>
        <fullName evidence="2">Cytochrome C oxidase subunit II</fullName>
    </submittedName>
</protein>
<gene>
    <name evidence="2" type="ORF">FCL54_01360</name>
</gene>
<evidence type="ECO:0000313" key="3">
    <source>
        <dbReference type="Proteomes" id="UP000308230"/>
    </source>
</evidence>
<dbReference type="InterPro" id="IPR008972">
    <property type="entry name" value="Cupredoxin"/>
</dbReference>
<feature type="chain" id="PRO_5038731955" evidence="1">
    <location>
        <begin position="19"/>
        <end position="119"/>
    </location>
</feature>
<organism evidence="2 3">
    <name type="scientific">Exobacillus caeni</name>
    <dbReference type="NCBI Taxonomy" id="2574798"/>
    <lineage>
        <taxon>Bacteria</taxon>
        <taxon>Bacillati</taxon>
        <taxon>Bacillota</taxon>
        <taxon>Bacilli</taxon>
        <taxon>Bacillales</taxon>
        <taxon>Guptibacillaceae</taxon>
        <taxon>Exobacillus</taxon>
    </lineage>
</organism>
<comment type="caution">
    <text evidence="2">The sequence shown here is derived from an EMBL/GenBank/DDBJ whole genome shotgun (WGS) entry which is preliminary data.</text>
</comment>
<dbReference type="PROSITE" id="PS51257">
    <property type="entry name" value="PROKAR_LIPOPROTEIN"/>
    <property type="match status" value="1"/>
</dbReference>
<sequence>MKKKLLVLMSALLMLALAACGGSDDASSDSGKGSDGGSVTLEAKNWEFDKEEYTVPAGDVTINLKNAEGFHSVTIDDTDVKIEGDGKATANLEAGEYTIRCATPCGEGHTDMTAKLVVE</sequence>
<accession>A0A5R9F9P2</accession>
<dbReference type="Proteomes" id="UP000308230">
    <property type="component" value="Unassembled WGS sequence"/>
</dbReference>
<name>A0A5R9F9P2_9BACL</name>
<dbReference type="SUPFAM" id="SSF49503">
    <property type="entry name" value="Cupredoxins"/>
    <property type="match status" value="1"/>
</dbReference>
<evidence type="ECO:0000256" key="1">
    <source>
        <dbReference type="SAM" id="SignalP"/>
    </source>
</evidence>
<dbReference type="RefSeq" id="WP_138122384.1">
    <property type="nucleotide sequence ID" value="NZ_SWLG01000001.1"/>
</dbReference>
<dbReference type="EMBL" id="SWLG01000001">
    <property type="protein sequence ID" value="TLS38986.1"/>
    <property type="molecule type" value="Genomic_DNA"/>
</dbReference>